<name>A0A090XCN7_IXORI</name>
<reference evidence="2" key="1">
    <citation type="journal article" date="2015" name="PLoS Negl. Trop. Dis.">
        <title>Deep Sequencing Analysis of the Ixodes ricinus Haemocytome.</title>
        <authorList>
            <person name="Kotsyfakis M."/>
            <person name="Kopacek P."/>
            <person name="Franta Z."/>
            <person name="Pedra J.H."/>
            <person name="Ribeiro J.M."/>
        </authorList>
    </citation>
    <scope>NUCLEOTIDE SEQUENCE</scope>
</reference>
<organism evidence="2">
    <name type="scientific">Ixodes ricinus</name>
    <name type="common">Common tick</name>
    <name type="synonym">Acarus ricinus</name>
    <dbReference type="NCBI Taxonomy" id="34613"/>
    <lineage>
        <taxon>Eukaryota</taxon>
        <taxon>Metazoa</taxon>
        <taxon>Ecdysozoa</taxon>
        <taxon>Arthropoda</taxon>
        <taxon>Chelicerata</taxon>
        <taxon>Arachnida</taxon>
        <taxon>Acari</taxon>
        <taxon>Parasitiformes</taxon>
        <taxon>Ixodida</taxon>
        <taxon>Ixodoidea</taxon>
        <taxon>Ixodidae</taxon>
        <taxon>Ixodinae</taxon>
        <taxon>Ixodes</taxon>
    </lineage>
</organism>
<evidence type="ECO:0000313" key="2">
    <source>
        <dbReference type="EMBL" id="JAC94234.1"/>
    </source>
</evidence>
<feature type="transmembrane region" description="Helical" evidence="1">
    <location>
        <begin position="41"/>
        <end position="60"/>
    </location>
</feature>
<dbReference type="EMBL" id="GBIH01000476">
    <property type="protein sequence ID" value="JAC94234.1"/>
    <property type="molecule type" value="mRNA"/>
</dbReference>
<protein>
    <submittedName>
        <fullName evidence="2">Putative conserved plasma membrane protein</fullName>
    </submittedName>
</protein>
<dbReference type="AlphaFoldDB" id="A0A090XCN7"/>
<keyword evidence="1" id="KW-1133">Transmembrane helix</keyword>
<sequence length="120" mass="13263">MESHPVMFLVTFGFAFAKFSQSALVLTTVSFGEVDLWDSSLVAPLFLCLHLLLSATSMSLPVSSALMGSIVYSVMDFARFFTYASWDIRDALDVWIFSVKYPVGDPRCKNGNNGLYLNGT</sequence>
<keyword evidence="1" id="KW-0472">Membrane</keyword>
<accession>A0A090XCN7</accession>
<proteinExistence type="evidence at transcript level"/>
<evidence type="ECO:0000256" key="1">
    <source>
        <dbReference type="SAM" id="Phobius"/>
    </source>
</evidence>
<keyword evidence="1" id="KW-0812">Transmembrane</keyword>